<gene>
    <name evidence="1" type="ORF">V6N11_063510</name>
</gene>
<evidence type="ECO:0000313" key="1">
    <source>
        <dbReference type="EMBL" id="KAK8481995.1"/>
    </source>
</evidence>
<comment type="caution">
    <text evidence="1">The sequence shown here is derived from an EMBL/GenBank/DDBJ whole genome shotgun (WGS) entry which is preliminary data.</text>
</comment>
<keyword evidence="2" id="KW-1185">Reference proteome</keyword>
<dbReference type="Proteomes" id="UP001396334">
    <property type="component" value="Unassembled WGS sequence"/>
</dbReference>
<evidence type="ECO:0000313" key="2">
    <source>
        <dbReference type="Proteomes" id="UP001396334"/>
    </source>
</evidence>
<sequence length="168" mass="17750">MFQRLKPFLLTHRQTIDQLALASPIRSPHSPSFHHPRTSNPITCLKMTSKISSLLLARALLVSIVLAIAMQAVATRNIPTTPKDGNQEKHPEWLIGHDSSALVPGLGQGMMPPVLEPQNPFCGGNGNSNGGSGYIPGGDDTFVPNPGFEVPIPGNGAGSAAATKRPHP</sequence>
<name>A0ABR1ZMZ2_9ROSI</name>
<dbReference type="EMBL" id="JBBPBN010000828">
    <property type="protein sequence ID" value="KAK8481995.1"/>
    <property type="molecule type" value="Genomic_DNA"/>
</dbReference>
<dbReference type="InterPro" id="IPR034565">
    <property type="entry name" value="Put_cell_wall"/>
</dbReference>
<dbReference type="PANTHER" id="PTHR36733">
    <property type="entry name" value="CELL WALL PROTEIN-RELATED"/>
    <property type="match status" value="1"/>
</dbReference>
<accession>A0ABR1ZMZ2</accession>
<protein>
    <recommendedName>
        <fullName evidence="3">Cell wall protein</fullName>
    </recommendedName>
</protein>
<proteinExistence type="predicted"/>
<reference evidence="1 2" key="1">
    <citation type="journal article" date="2024" name="G3 (Bethesda)">
        <title>Genome assembly of Hibiscus sabdariffa L. provides insights into metabolisms of medicinal natural products.</title>
        <authorList>
            <person name="Kim T."/>
        </authorList>
    </citation>
    <scope>NUCLEOTIDE SEQUENCE [LARGE SCALE GENOMIC DNA]</scope>
    <source>
        <strain evidence="1">TK-2024</strain>
        <tissue evidence="1">Old leaves</tissue>
    </source>
</reference>
<organism evidence="1 2">
    <name type="scientific">Hibiscus sabdariffa</name>
    <name type="common">roselle</name>
    <dbReference type="NCBI Taxonomy" id="183260"/>
    <lineage>
        <taxon>Eukaryota</taxon>
        <taxon>Viridiplantae</taxon>
        <taxon>Streptophyta</taxon>
        <taxon>Embryophyta</taxon>
        <taxon>Tracheophyta</taxon>
        <taxon>Spermatophyta</taxon>
        <taxon>Magnoliopsida</taxon>
        <taxon>eudicotyledons</taxon>
        <taxon>Gunneridae</taxon>
        <taxon>Pentapetalae</taxon>
        <taxon>rosids</taxon>
        <taxon>malvids</taxon>
        <taxon>Malvales</taxon>
        <taxon>Malvaceae</taxon>
        <taxon>Malvoideae</taxon>
        <taxon>Hibiscus</taxon>
    </lineage>
</organism>
<evidence type="ECO:0008006" key="3">
    <source>
        <dbReference type="Google" id="ProtNLM"/>
    </source>
</evidence>
<dbReference type="PANTHER" id="PTHR36733:SF1">
    <property type="entry name" value="CELL WALL PROTEIN-RELATED"/>
    <property type="match status" value="1"/>
</dbReference>